<keyword evidence="2" id="KW-1185">Reference proteome</keyword>
<reference evidence="1 2" key="1">
    <citation type="submission" date="2024-07" db="EMBL/GenBank/DDBJ databases">
        <title>Section-level genome sequencing and comparative genomics of Aspergillus sections Usti and Cavernicolus.</title>
        <authorList>
            <consortium name="Lawrence Berkeley National Laboratory"/>
            <person name="Nybo J.L."/>
            <person name="Vesth T.C."/>
            <person name="Theobald S."/>
            <person name="Frisvad J.C."/>
            <person name="Larsen T.O."/>
            <person name="Kjaerboelling I."/>
            <person name="Rothschild-Mancinelli K."/>
            <person name="Lyhne E.K."/>
            <person name="Kogle M.E."/>
            <person name="Barry K."/>
            <person name="Clum A."/>
            <person name="Na H."/>
            <person name="Ledsgaard L."/>
            <person name="Lin J."/>
            <person name="Lipzen A."/>
            <person name="Kuo A."/>
            <person name="Riley R."/>
            <person name="Mondo S."/>
            <person name="LaButti K."/>
            <person name="Haridas S."/>
            <person name="Pangalinan J."/>
            <person name="Salamov A.A."/>
            <person name="Simmons B.A."/>
            <person name="Magnuson J.K."/>
            <person name="Chen J."/>
            <person name="Drula E."/>
            <person name="Henrissat B."/>
            <person name="Wiebenga A."/>
            <person name="Lubbers R.J."/>
            <person name="Gomes A.C."/>
            <person name="Macurrencykelacurrency M.R."/>
            <person name="Stajich J."/>
            <person name="Grigoriev I.V."/>
            <person name="Mortensen U.H."/>
            <person name="De vries R.P."/>
            <person name="Baker S.E."/>
            <person name="Andersen M.R."/>
        </authorList>
    </citation>
    <scope>NUCLEOTIDE SEQUENCE [LARGE SCALE GENOMIC DNA]</scope>
    <source>
        <strain evidence="1 2">CBS 756.74</strain>
    </source>
</reference>
<gene>
    <name evidence="1" type="ORF">BJX68DRAFT_231670</name>
</gene>
<proteinExistence type="predicted"/>
<sequence>MLGISTSLFSLFRVLGLDRGKQGAASQIFPFFFICASSWSFVSVDVSVHGTEDAALVAKTAPSTPPSDKLEGIAI</sequence>
<evidence type="ECO:0000313" key="2">
    <source>
        <dbReference type="Proteomes" id="UP001610444"/>
    </source>
</evidence>
<dbReference type="RefSeq" id="XP_070901818.1">
    <property type="nucleotide sequence ID" value="XM_071039374.1"/>
</dbReference>
<evidence type="ECO:0000313" key="1">
    <source>
        <dbReference type="EMBL" id="KAL2855162.1"/>
    </source>
</evidence>
<dbReference type="GeneID" id="98154538"/>
<organism evidence="1 2">
    <name type="scientific">Aspergillus pseudodeflectus</name>
    <dbReference type="NCBI Taxonomy" id="176178"/>
    <lineage>
        <taxon>Eukaryota</taxon>
        <taxon>Fungi</taxon>
        <taxon>Dikarya</taxon>
        <taxon>Ascomycota</taxon>
        <taxon>Pezizomycotina</taxon>
        <taxon>Eurotiomycetes</taxon>
        <taxon>Eurotiomycetidae</taxon>
        <taxon>Eurotiales</taxon>
        <taxon>Aspergillaceae</taxon>
        <taxon>Aspergillus</taxon>
        <taxon>Aspergillus subgen. Nidulantes</taxon>
    </lineage>
</organism>
<accession>A0ABR4KVA5</accession>
<protein>
    <recommendedName>
        <fullName evidence="3">Secreted protein</fullName>
    </recommendedName>
</protein>
<feature type="non-terminal residue" evidence="1">
    <location>
        <position position="75"/>
    </location>
</feature>
<dbReference type="EMBL" id="JBFXLR010000010">
    <property type="protein sequence ID" value="KAL2855162.1"/>
    <property type="molecule type" value="Genomic_DNA"/>
</dbReference>
<name>A0ABR4KVA5_9EURO</name>
<evidence type="ECO:0008006" key="3">
    <source>
        <dbReference type="Google" id="ProtNLM"/>
    </source>
</evidence>
<dbReference type="Proteomes" id="UP001610444">
    <property type="component" value="Unassembled WGS sequence"/>
</dbReference>
<comment type="caution">
    <text evidence="1">The sequence shown here is derived from an EMBL/GenBank/DDBJ whole genome shotgun (WGS) entry which is preliminary data.</text>
</comment>